<evidence type="ECO:0008006" key="5">
    <source>
        <dbReference type="Google" id="ProtNLM"/>
    </source>
</evidence>
<keyword evidence="2" id="KW-0732">Signal</keyword>
<dbReference type="RefSeq" id="WP_155447737.1">
    <property type="nucleotide sequence ID" value="NZ_JAOQNR010000024.1"/>
</dbReference>
<gene>
    <name evidence="3" type="ORF">GJ654_18920</name>
</gene>
<keyword evidence="1" id="KW-0812">Transmembrane</keyword>
<keyword evidence="1" id="KW-0472">Membrane</keyword>
<name>A0A6N8DRL6_RHOAC</name>
<evidence type="ECO:0000256" key="1">
    <source>
        <dbReference type="SAM" id="Phobius"/>
    </source>
</evidence>
<organism evidence="3 4">
    <name type="scientific">Rhodoblastus acidophilus</name>
    <name type="common">Rhodopseudomonas acidophila</name>
    <dbReference type="NCBI Taxonomy" id="1074"/>
    <lineage>
        <taxon>Bacteria</taxon>
        <taxon>Pseudomonadati</taxon>
        <taxon>Pseudomonadota</taxon>
        <taxon>Alphaproteobacteria</taxon>
        <taxon>Hyphomicrobiales</taxon>
        <taxon>Rhodoblastaceae</taxon>
        <taxon>Rhodoblastus</taxon>
    </lineage>
</organism>
<dbReference type="OrthoDB" id="8456323at2"/>
<feature type="signal peptide" evidence="2">
    <location>
        <begin position="1"/>
        <end position="24"/>
    </location>
</feature>
<sequence>MKRYLEAAALAVAIILFAWIPANAADAVTAVVIPWGDWLKEIIVSVGSLAVAVLSFVIAKWAPAYVKVFLTDDLIAKAVNYGLGAVEGAVAGKTLTLETTNEVLAAAEQFAVASAPRVSKWAGDNLRPLILSKLAASGIVPETVSADAVGAAVVTK</sequence>
<dbReference type="AlphaFoldDB" id="A0A6N8DRL6"/>
<protein>
    <recommendedName>
        <fullName evidence="5">Holin</fullName>
    </recommendedName>
</protein>
<feature type="chain" id="PRO_5026726709" description="Holin" evidence="2">
    <location>
        <begin position="25"/>
        <end position="156"/>
    </location>
</feature>
<reference evidence="3 4" key="1">
    <citation type="submission" date="2019-11" db="EMBL/GenBank/DDBJ databases">
        <title>Whole-genome sequence of a Rhodoblastus acidophilus DSM 142.</title>
        <authorList>
            <person name="Kyndt J.A."/>
            <person name="Meyer T.E."/>
        </authorList>
    </citation>
    <scope>NUCLEOTIDE SEQUENCE [LARGE SCALE GENOMIC DNA]</scope>
    <source>
        <strain evidence="3 4">DSM 142</strain>
    </source>
</reference>
<comment type="caution">
    <text evidence="3">The sequence shown here is derived from an EMBL/GenBank/DDBJ whole genome shotgun (WGS) entry which is preliminary data.</text>
</comment>
<evidence type="ECO:0000313" key="3">
    <source>
        <dbReference type="EMBL" id="MTV33057.1"/>
    </source>
</evidence>
<dbReference type="EMBL" id="WNKS01000025">
    <property type="protein sequence ID" value="MTV33057.1"/>
    <property type="molecule type" value="Genomic_DNA"/>
</dbReference>
<evidence type="ECO:0000256" key="2">
    <source>
        <dbReference type="SAM" id="SignalP"/>
    </source>
</evidence>
<evidence type="ECO:0000313" key="4">
    <source>
        <dbReference type="Proteomes" id="UP000439113"/>
    </source>
</evidence>
<dbReference type="Proteomes" id="UP000439113">
    <property type="component" value="Unassembled WGS sequence"/>
</dbReference>
<keyword evidence="1" id="KW-1133">Transmembrane helix</keyword>
<proteinExistence type="predicted"/>
<accession>A0A6N8DRL6</accession>
<feature type="transmembrane region" description="Helical" evidence="1">
    <location>
        <begin position="43"/>
        <end position="62"/>
    </location>
</feature>